<dbReference type="Pfam" id="PF01569">
    <property type="entry name" value="PAP2"/>
    <property type="match status" value="1"/>
</dbReference>
<proteinExistence type="inferred from homology"/>
<dbReference type="SUPFAM" id="SSF48317">
    <property type="entry name" value="Acid phosphatase/Vanadium-dependent haloperoxidase"/>
    <property type="match status" value="1"/>
</dbReference>
<dbReference type="GO" id="GO:0016020">
    <property type="term" value="C:membrane"/>
    <property type="evidence" value="ECO:0007669"/>
    <property type="project" value="UniProtKB-SubCell"/>
</dbReference>
<dbReference type="Proteomes" id="UP001159641">
    <property type="component" value="Unassembled WGS sequence"/>
</dbReference>
<organism evidence="8 9">
    <name type="scientific">Eschrichtius robustus</name>
    <name type="common">California gray whale</name>
    <name type="synonym">Eschrichtius gibbosus</name>
    <dbReference type="NCBI Taxonomy" id="9764"/>
    <lineage>
        <taxon>Eukaryota</taxon>
        <taxon>Metazoa</taxon>
        <taxon>Chordata</taxon>
        <taxon>Craniata</taxon>
        <taxon>Vertebrata</taxon>
        <taxon>Euteleostomi</taxon>
        <taxon>Mammalia</taxon>
        <taxon>Eutheria</taxon>
        <taxon>Laurasiatheria</taxon>
        <taxon>Artiodactyla</taxon>
        <taxon>Whippomorpha</taxon>
        <taxon>Cetacea</taxon>
        <taxon>Mysticeti</taxon>
        <taxon>Eschrichtiidae</taxon>
        <taxon>Eschrichtius</taxon>
    </lineage>
</organism>
<dbReference type="InterPro" id="IPR000326">
    <property type="entry name" value="PAP2/HPO"/>
</dbReference>
<evidence type="ECO:0000256" key="6">
    <source>
        <dbReference type="SAM" id="Phobius"/>
    </source>
</evidence>
<evidence type="ECO:0000313" key="8">
    <source>
        <dbReference type="EMBL" id="KAJ8789600.1"/>
    </source>
</evidence>
<protein>
    <recommendedName>
        <fullName evidence="7">Phosphatidic acid phosphatase type 2/haloperoxidase domain-containing protein</fullName>
    </recommendedName>
</protein>
<keyword evidence="5 6" id="KW-0472">Membrane</keyword>
<keyword evidence="4 6" id="KW-1133">Transmembrane helix</keyword>
<sequence>MPQDFGGWVRKAIQLLPGPLGTRILDEASRMKNSDYAETVVLEKYVRCSRRQPQLSSWPTAGTHGGHVTGHPDVQPGQAFSFTEFLDPFQRVIQPEEIWLYKNPLVQSDNVPTRLMFAISFLTPLAVICVVKIIRRTDKTEIKEAFLAVSLALALNGVCTNTIKLIVGRPRPDFFYRCFPDGVMNSEMHCTGDPDLVSEGRKSFPSIHSSCNWGLEGSRCPHVILQNSWFSLNTRTNIDYFWKQKILFSVYHKQSNGTALKGSCARLSANGTSLW</sequence>
<accession>A0AB34HFQ7</accession>
<comment type="caution">
    <text evidence="8">The sequence shown here is derived from an EMBL/GenBank/DDBJ whole genome shotgun (WGS) entry which is preliminary data.</text>
</comment>
<evidence type="ECO:0000256" key="1">
    <source>
        <dbReference type="ARBA" id="ARBA00004141"/>
    </source>
</evidence>
<reference evidence="8 9" key="1">
    <citation type="submission" date="2022-11" db="EMBL/GenBank/DDBJ databases">
        <title>Whole genome sequence of Eschrichtius robustus ER-17-0199.</title>
        <authorList>
            <person name="Bruniche-Olsen A."/>
            <person name="Black A.N."/>
            <person name="Fields C.J."/>
            <person name="Walden K."/>
            <person name="Dewoody J.A."/>
        </authorList>
    </citation>
    <scope>NUCLEOTIDE SEQUENCE [LARGE SCALE GENOMIC DNA]</scope>
    <source>
        <strain evidence="8">ER-17-0199</strain>
        <tissue evidence="8">Blubber</tissue>
    </source>
</reference>
<dbReference type="GO" id="GO:0008195">
    <property type="term" value="F:phosphatidate phosphatase activity"/>
    <property type="evidence" value="ECO:0007669"/>
    <property type="project" value="TreeGrafter"/>
</dbReference>
<dbReference type="InterPro" id="IPR036938">
    <property type="entry name" value="PAP2/HPO_sf"/>
</dbReference>
<dbReference type="InterPro" id="IPR043216">
    <property type="entry name" value="PAP-like"/>
</dbReference>
<evidence type="ECO:0000313" key="9">
    <source>
        <dbReference type="Proteomes" id="UP001159641"/>
    </source>
</evidence>
<evidence type="ECO:0000256" key="3">
    <source>
        <dbReference type="ARBA" id="ARBA00022692"/>
    </source>
</evidence>
<name>A0AB34HFQ7_ESCRO</name>
<dbReference type="CDD" id="cd03390">
    <property type="entry name" value="PAP2_containing_1_like"/>
    <property type="match status" value="1"/>
</dbReference>
<evidence type="ECO:0000256" key="5">
    <source>
        <dbReference type="ARBA" id="ARBA00023136"/>
    </source>
</evidence>
<feature type="domain" description="Phosphatidic acid phosphatase type 2/haloperoxidase" evidence="7">
    <location>
        <begin position="147"/>
        <end position="211"/>
    </location>
</feature>
<dbReference type="GO" id="GO:0046839">
    <property type="term" value="P:phospholipid dephosphorylation"/>
    <property type="evidence" value="ECO:0007669"/>
    <property type="project" value="TreeGrafter"/>
</dbReference>
<dbReference type="GO" id="GO:0006644">
    <property type="term" value="P:phospholipid metabolic process"/>
    <property type="evidence" value="ECO:0007669"/>
    <property type="project" value="InterPro"/>
</dbReference>
<dbReference type="Gene3D" id="1.20.144.10">
    <property type="entry name" value="Phosphatidic acid phosphatase type 2/haloperoxidase"/>
    <property type="match status" value="1"/>
</dbReference>
<comment type="subcellular location">
    <subcellularLocation>
        <location evidence="1">Membrane</location>
        <topology evidence="1">Multi-pass membrane protein</topology>
    </subcellularLocation>
</comment>
<evidence type="ECO:0000256" key="2">
    <source>
        <dbReference type="ARBA" id="ARBA00008816"/>
    </source>
</evidence>
<keyword evidence="3 6" id="KW-0812">Transmembrane</keyword>
<dbReference type="PANTHER" id="PTHR10165">
    <property type="entry name" value="LIPID PHOSPHATE PHOSPHATASE"/>
    <property type="match status" value="1"/>
</dbReference>
<dbReference type="AlphaFoldDB" id="A0AB34HFQ7"/>
<dbReference type="PANTHER" id="PTHR10165:SF90">
    <property type="entry name" value="PHOSPHOLIPID PHOSPHATASE 4"/>
    <property type="match status" value="1"/>
</dbReference>
<feature type="transmembrane region" description="Helical" evidence="6">
    <location>
        <begin position="146"/>
        <end position="167"/>
    </location>
</feature>
<evidence type="ECO:0000256" key="4">
    <source>
        <dbReference type="ARBA" id="ARBA00022989"/>
    </source>
</evidence>
<keyword evidence="9" id="KW-1185">Reference proteome</keyword>
<evidence type="ECO:0000259" key="7">
    <source>
        <dbReference type="Pfam" id="PF01569"/>
    </source>
</evidence>
<dbReference type="EMBL" id="JAIQCJ010001425">
    <property type="protein sequence ID" value="KAJ8789600.1"/>
    <property type="molecule type" value="Genomic_DNA"/>
</dbReference>
<feature type="transmembrane region" description="Helical" evidence="6">
    <location>
        <begin position="115"/>
        <end position="134"/>
    </location>
</feature>
<comment type="similarity">
    <text evidence="2">Belongs to the PA-phosphatase related phosphoesterase family.</text>
</comment>
<gene>
    <name evidence="8" type="ORF">J1605_022127</name>
</gene>